<dbReference type="Pfam" id="PF01571">
    <property type="entry name" value="GCV_T"/>
    <property type="match status" value="1"/>
</dbReference>
<gene>
    <name evidence="3" type="ORF">C7B64_05785</name>
</gene>
<dbReference type="InterPro" id="IPR017703">
    <property type="entry name" value="YgfZ/GCV_T_CS"/>
</dbReference>
<dbReference type="InterPro" id="IPR028896">
    <property type="entry name" value="GcvT/YgfZ/DmdA"/>
</dbReference>
<dbReference type="NCBIfam" id="TIGR03317">
    <property type="entry name" value="ygfZ_signature"/>
    <property type="match status" value="1"/>
</dbReference>
<dbReference type="InterPro" id="IPR027266">
    <property type="entry name" value="TrmE/GcvT-like"/>
</dbReference>
<sequence>MIEELKQLQSGLGAEFAELSSIPVSFRNDAIAKQAVREGVAICDRSHWGRILVSDGDRLRFLHNQTTNDFQKLHPGEGSDTVFVTPTARTIDLVTAYVLEDAVLLLVSPQTCQKLIGWMDRYIFFADKVKLQDITSTTATFSLIGPQSDSLIRQIGCEALIDRPYATHQLYNFGDLEVRIAVGSGLVSKGYTLIVEASQAGSLWQELVKLGAVPLGDRVWEQLRIEQGRPVPGAELTEEYNPLEAGLWQTISFEKGCYIGQETIARLNTYKGVKLQLWGVRLNAPVVAGTAVMLGSEKIGKLTSYTQTETGHFGLAYIRTKAGGAGLQVQVGEASGELVAVPFVEYLESVEGEIK</sequence>
<reference evidence="3 4" key="2">
    <citation type="submission" date="2018-03" db="EMBL/GenBank/DDBJ databases">
        <title>The ancient ancestry and fast evolution of plastids.</title>
        <authorList>
            <person name="Moore K.R."/>
            <person name="Magnabosco C."/>
            <person name="Momper L."/>
            <person name="Gold D.A."/>
            <person name="Bosak T."/>
            <person name="Fournier G.P."/>
        </authorList>
    </citation>
    <scope>NUCLEOTIDE SEQUENCE [LARGE SCALE GENOMIC DNA]</scope>
    <source>
        <strain evidence="3 4">CCAP 1448/3</strain>
    </source>
</reference>
<feature type="domain" description="GCVT N-terminal" evidence="2">
    <location>
        <begin position="22"/>
        <end position="255"/>
    </location>
</feature>
<accession>A0A2T1C6Y6</accession>
<reference evidence="3 4" key="1">
    <citation type="submission" date="2018-02" db="EMBL/GenBank/DDBJ databases">
        <authorList>
            <person name="Cohen D.B."/>
            <person name="Kent A.D."/>
        </authorList>
    </citation>
    <scope>NUCLEOTIDE SEQUENCE [LARGE SCALE GENOMIC DNA]</scope>
    <source>
        <strain evidence="3 4">CCAP 1448/3</strain>
    </source>
</reference>
<keyword evidence="1" id="KW-0809">Transit peptide</keyword>
<dbReference type="AlphaFoldDB" id="A0A2T1C6Y6"/>
<dbReference type="InterPro" id="IPR006222">
    <property type="entry name" value="GCVT_N"/>
</dbReference>
<evidence type="ECO:0000256" key="1">
    <source>
        <dbReference type="ARBA" id="ARBA00022946"/>
    </source>
</evidence>
<proteinExistence type="predicted"/>
<dbReference type="PANTHER" id="PTHR43757">
    <property type="entry name" value="AMINOMETHYLTRANSFERASE"/>
    <property type="match status" value="1"/>
</dbReference>
<dbReference type="SUPFAM" id="SSF103025">
    <property type="entry name" value="Folate-binding domain"/>
    <property type="match status" value="1"/>
</dbReference>
<dbReference type="PANTHER" id="PTHR43757:SF14">
    <property type="entry name" value="GLYCINE CLEAVAGE T-PROTEIN FAMILY"/>
    <property type="match status" value="1"/>
</dbReference>
<dbReference type="RefSeq" id="WP_106287704.1">
    <property type="nucleotide sequence ID" value="NZ_CAWNTC010000220.1"/>
</dbReference>
<dbReference type="Gene3D" id="3.30.1360.120">
    <property type="entry name" value="Probable tRNA modification gtpase trme, domain 1"/>
    <property type="match status" value="1"/>
</dbReference>
<evidence type="ECO:0000313" key="3">
    <source>
        <dbReference type="EMBL" id="PSB04045.1"/>
    </source>
</evidence>
<dbReference type="EMBL" id="PVWJ01000019">
    <property type="protein sequence ID" value="PSB04045.1"/>
    <property type="molecule type" value="Genomic_DNA"/>
</dbReference>
<evidence type="ECO:0000259" key="2">
    <source>
        <dbReference type="Pfam" id="PF01571"/>
    </source>
</evidence>
<name>A0A2T1C6Y6_9CYAN</name>
<organism evidence="3 4">
    <name type="scientific">Merismopedia glauca CCAP 1448/3</name>
    <dbReference type="NCBI Taxonomy" id="1296344"/>
    <lineage>
        <taxon>Bacteria</taxon>
        <taxon>Bacillati</taxon>
        <taxon>Cyanobacteriota</taxon>
        <taxon>Cyanophyceae</taxon>
        <taxon>Synechococcales</taxon>
        <taxon>Merismopediaceae</taxon>
        <taxon>Merismopedia</taxon>
    </lineage>
</organism>
<protein>
    <submittedName>
        <fullName evidence="3">Folate-binding protein YgfZ</fullName>
    </submittedName>
</protein>
<dbReference type="PIRSF" id="PIRSF006487">
    <property type="entry name" value="GcvT"/>
    <property type="match status" value="1"/>
</dbReference>
<comment type="caution">
    <text evidence="3">The sequence shown here is derived from an EMBL/GenBank/DDBJ whole genome shotgun (WGS) entry which is preliminary data.</text>
</comment>
<keyword evidence="4" id="KW-1185">Reference proteome</keyword>
<dbReference type="Proteomes" id="UP000238762">
    <property type="component" value="Unassembled WGS sequence"/>
</dbReference>
<dbReference type="OrthoDB" id="9796287at2"/>
<evidence type="ECO:0000313" key="4">
    <source>
        <dbReference type="Proteomes" id="UP000238762"/>
    </source>
</evidence>